<sequence length="378" mass="44235">MGRHVEATLQQFFPGVLPRVRCPVCLVLLHVSRWENRVPIDMKTALINQYSSLCSKTCTVTPPCCHKTNYSHLPEFQPYHKPSSLIKLLPSQLQKFTNLCKQFCRHKVEPLEPRTVLNYAFATFGEEKAAILVNELTLYNIQDAERRATLLLSLMYLRPNTRTNCCGHDFCFNCKRQGHHETCAVEFNEENDLVRCRSCRSLLLKVEGCDAVNCVCGFNMDWSREISLRQQYKKNLLPLDIFDVSLMYDWSIFQSSELSSAWMAKRIDKHLVAVGRIIRVVITRFIWRFRLRKILQAQLSEACTTRRAKYVDENIAVVSGILREPVIRYKWRCRFRKALANMEPVMYWKARRRWHPEELEAEADEINTLFSIGGFEEE</sequence>
<dbReference type="EMBL" id="NBNE01002457">
    <property type="protein sequence ID" value="OWZ10397.1"/>
    <property type="molecule type" value="Genomic_DNA"/>
</dbReference>
<evidence type="ECO:0000313" key="2">
    <source>
        <dbReference type="Proteomes" id="UP000198211"/>
    </source>
</evidence>
<comment type="caution">
    <text evidence="1">The sequence shown here is derived from an EMBL/GenBank/DDBJ whole genome shotgun (WGS) entry which is preliminary data.</text>
</comment>
<evidence type="ECO:0000313" key="1">
    <source>
        <dbReference type="EMBL" id="OWZ10397.1"/>
    </source>
</evidence>
<gene>
    <name evidence="1" type="ORF">PHMEG_00016755</name>
</gene>
<organism evidence="1 2">
    <name type="scientific">Phytophthora megakarya</name>
    <dbReference type="NCBI Taxonomy" id="4795"/>
    <lineage>
        <taxon>Eukaryota</taxon>
        <taxon>Sar</taxon>
        <taxon>Stramenopiles</taxon>
        <taxon>Oomycota</taxon>
        <taxon>Peronosporomycetes</taxon>
        <taxon>Peronosporales</taxon>
        <taxon>Peronosporaceae</taxon>
        <taxon>Phytophthora</taxon>
    </lineage>
</organism>
<reference evidence="2" key="1">
    <citation type="submission" date="2017-03" db="EMBL/GenBank/DDBJ databases">
        <title>Phytopthora megakarya and P. palmivora, two closely related causual agents of cacao black pod achieved similar genome size and gene model numbers by different mechanisms.</title>
        <authorList>
            <person name="Ali S."/>
            <person name="Shao J."/>
            <person name="Larry D.J."/>
            <person name="Kronmiller B."/>
            <person name="Shen D."/>
            <person name="Strem M.D."/>
            <person name="Melnick R.L."/>
            <person name="Guiltinan M.J."/>
            <person name="Tyler B.M."/>
            <person name="Meinhardt L.W."/>
            <person name="Bailey B.A."/>
        </authorList>
    </citation>
    <scope>NUCLEOTIDE SEQUENCE [LARGE SCALE GENOMIC DNA]</scope>
    <source>
        <strain evidence="2">zdho120</strain>
    </source>
</reference>
<accession>A0A225W022</accession>
<keyword evidence="2" id="KW-1185">Reference proteome</keyword>
<dbReference type="OrthoDB" id="10009520at2759"/>
<dbReference type="AlphaFoldDB" id="A0A225W022"/>
<protein>
    <submittedName>
        <fullName evidence="1">Urease accessory protein</fullName>
    </submittedName>
</protein>
<proteinExistence type="predicted"/>
<dbReference type="Proteomes" id="UP000198211">
    <property type="component" value="Unassembled WGS sequence"/>
</dbReference>
<name>A0A225W022_9STRA</name>